<evidence type="ECO:0000313" key="1">
    <source>
        <dbReference type="EMBL" id="DAD71266.1"/>
    </source>
</evidence>
<protein>
    <submittedName>
        <fullName evidence="1">Uncharacterized protein</fullName>
    </submittedName>
</protein>
<proteinExistence type="predicted"/>
<sequence length="32" mass="3635">MILRIKRTAFNDSFFPLLEDDKHDCLLLVGGG</sequence>
<accession>A0A8S5LMX4</accession>
<dbReference type="EMBL" id="BK015879">
    <property type="protein sequence ID" value="DAD71266.1"/>
    <property type="molecule type" value="Genomic_DNA"/>
</dbReference>
<name>A0A8S5LMX4_9CAUD</name>
<organism evidence="1">
    <name type="scientific">Siphoviridae sp. ctDuC3</name>
    <dbReference type="NCBI Taxonomy" id="2827563"/>
    <lineage>
        <taxon>Viruses</taxon>
        <taxon>Duplodnaviria</taxon>
        <taxon>Heunggongvirae</taxon>
        <taxon>Uroviricota</taxon>
        <taxon>Caudoviricetes</taxon>
    </lineage>
</organism>
<reference evidence="1" key="1">
    <citation type="journal article" date="2021" name="Proc. Natl. Acad. Sci. U.S.A.">
        <title>A Catalog of Tens of Thousands of Viruses from Human Metagenomes Reveals Hidden Associations with Chronic Diseases.</title>
        <authorList>
            <person name="Tisza M.J."/>
            <person name="Buck C.B."/>
        </authorList>
    </citation>
    <scope>NUCLEOTIDE SEQUENCE</scope>
    <source>
        <strain evidence="1">CtDuC3</strain>
    </source>
</reference>